<dbReference type="InterPro" id="IPR028098">
    <property type="entry name" value="Glyco_trans_4-like_N"/>
</dbReference>
<dbReference type="PANTHER" id="PTHR12526">
    <property type="entry name" value="GLYCOSYLTRANSFERASE"/>
    <property type="match status" value="1"/>
</dbReference>
<dbReference type="Gene3D" id="3.40.50.2000">
    <property type="entry name" value="Glycogen Phosphorylase B"/>
    <property type="match status" value="2"/>
</dbReference>
<dbReference type="Pfam" id="PF13439">
    <property type="entry name" value="Glyco_transf_4"/>
    <property type="match status" value="1"/>
</dbReference>
<evidence type="ECO:0000259" key="3">
    <source>
        <dbReference type="Pfam" id="PF13439"/>
    </source>
</evidence>
<evidence type="ECO:0000256" key="2">
    <source>
        <dbReference type="ARBA" id="ARBA00022679"/>
    </source>
</evidence>
<gene>
    <name evidence="4" type="ORF">SAMN05660831_00264</name>
</gene>
<dbReference type="STRING" id="1123397.SAMN05660831_00264"/>
<keyword evidence="2 4" id="KW-0808">Transferase</keyword>
<evidence type="ECO:0000313" key="4">
    <source>
        <dbReference type="EMBL" id="SFC96595.1"/>
    </source>
</evidence>
<dbReference type="EMBL" id="FOMJ01000001">
    <property type="protein sequence ID" value="SFC96595.1"/>
    <property type="molecule type" value="Genomic_DNA"/>
</dbReference>
<proteinExistence type="predicted"/>
<accession>A0A1I1NGH8</accession>
<protein>
    <submittedName>
        <fullName evidence="4">Glycosyltransferase involved in cell wall bisynthesis</fullName>
    </submittedName>
</protein>
<dbReference type="Proteomes" id="UP000198611">
    <property type="component" value="Unassembled WGS sequence"/>
</dbReference>
<dbReference type="AlphaFoldDB" id="A0A1I1NGH8"/>
<dbReference type="CDD" id="cd03820">
    <property type="entry name" value="GT4_AmsD-like"/>
    <property type="match status" value="1"/>
</dbReference>
<keyword evidence="5" id="KW-1185">Reference proteome</keyword>
<dbReference type="OrthoDB" id="9792269at2"/>
<keyword evidence="1" id="KW-0328">Glycosyltransferase</keyword>
<dbReference type="Pfam" id="PF13692">
    <property type="entry name" value="Glyco_trans_1_4"/>
    <property type="match status" value="1"/>
</dbReference>
<evidence type="ECO:0000256" key="1">
    <source>
        <dbReference type="ARBA" id="ARBA00022676"/>
    </source>
</evidence>
<feature type="domain" description="Glycosyltransferase subfamily 4-like N-terminal" evidence="3">
    <location>
        <begin position="13"/>
        <end position="171"/>
    </location>
</feature>
<dbReference type="RefSeq" id="WP_093426944.1">
    <property type="nucleotide sequence ID" value="NZ_FOMJ01000001.1"/>
</dbReference>
<name>A0A1I1NGH8_9GAMM</name>
<dbReference type="GO" id="GO:0016757">
    <property type="term" value="F:glycosyltransferase activity"/>
    <property type="evidence" value="ECO:0007669"/>
    <property type="project" value="UniProtKB-KW"/>
</dbReference>
<reference evidence="4 5" key="1">
    <citation type="submission" date="2016-10" db="EMBL/GenBank/DDBJ databases">
        <authorList>
            <person name="de Groot N.N."/>
        </authorList>
    </citation>
    <scope>NUCLEOTIDE SEQUENCE [LARGE SCALE GENOMIC DNA]</scope>
    <source>
        <strain evidence="4 5">HL3</strain>
    </source>
</reference>
<organism evidence="4 5">
    <name type="scientific">Thiohalospira halophila DSM 15071</name>
    <dbReference type="NCBI Taxonomy" id="1123397"/>
    <lineage>
        <taxon>Bacteria</taxon>
        <taxon>Pseudomonadati</taxon>
        <taxon>Pseudomonadota</taxon>
        <taxon>Gammaproteobacteria</taxon>
        <taxon>Thiohalospirales</taxon>
        <taxon>Thiohalospiraceae</taxon>
        <taxon>Thiohalospira</taxon>
    </lineage>
</organism>
<dbReference type="PANTHER" id="PTHR12526:SF510">
    <property type="entry name" value="D-INOSITOL 3-PHOSPHATE GLYCOSYLTRANSFERASE"/>
    <property type="match status" value="1"/>
</dbReference>
<sequence length="371" mass="40569">MKIFFYIHSLTGGGAERVTASLVRHLADQGHEVGVITMTSEERDFYPLDPRVRRVTLDLAGVNRGLGKLTANYRRWRALRRALKAEQPDVVVAMMNTSIVLAILAAIGLPVRVYGSERNYPGRQRIGSAWALLRRLVYRFAAGHVAQTREAAAWLVRHAGARNVHVIPNPVVWPIASFPPEVAPESVISPERKVILAVGSKPVQKGFDLLVRALAGLAADRPEWDLVILGVDPESDAVCGGDASIQRLAEGEGVAGRFHLPGRVGNVADWYKRANIFVLSSRYEGFPNVLLEAMASGCPSIAFDCDTGPRDVIEDGANGLLVPAEDFEGLRAAMACLTADEGLRQRFGEQAVAVREKFAEKKVMALWQDLF</sequence>
<dbReference type="SUPFAM" id="SSF53756">
    <property type="entry name" value="UDP-Glycosyltransferase/glycogen phosphorylase"/>
    <property type="match status" value="1"/>
</dbReference>
<evidence type="ECO:0000313" key="5">
    <source>
        <dbReference type="Proteomes" id="UP000198611"/>
    </source>
</evidence>